<evidence type="ECO:0000259" key="6">
    <source>
        <dbReference type="Pfam" id="PF02163"/>
    </source>
</evidence>
<dbReference type="GO" id="GO:0006508">
    <property type="term" value="P:proteolysis"/>
    <property type="evidence" value="ECO:0007669"/>
    <property type="project" value="InterPro"/>
</dbReference>
<evidence type="ECO:0000256" key="5">
    <source>
        <dbReference type="SAM" id="Phobius"/>
    </source>
</evidence>
<sequence length="402" mass="45655">MLLKTIKSVIPVVYWIFVPLALIFLINGGKDAEIGFAIINILLFLISHRVSVILHECGHVLFTLIAGGQVKRMTLGSLHKVFQKKIGKMKLVLNSRLTSGFVNVYFEDLKNIRVKLILVFSGGIAVNSTLVLLAWYISGFPENIFGNIHPVLCFGAANLYTLFLSVIPFPIKFNGIRTSNDALAIIGFLFNKNKDFRSYLYLADIYNANDLIEEKKYDEAIALLRGIQKKSNGFRSSDITISYAMLKKGEFGPALEILENLLPDVDKKYLKAYKYILYNNLAWNYLVMNRTAEAEKYSELAYNGSKNSDFIRGTRAAALIENGYYYMGKNIVLNYINFRFANSQNLCASMYCSLAYAGMGDWPNSEKYLRFVVNNSESLDEDEKVLFERVKNKIELLKQNPK</sequence>
<feature type="domain" description="Peptidase M50" evidence="6">
    <location>
        <begin position="44"/>
        <end position="206"/>
    </location>
</feature>
<comment type="subcellular location">
    <subcellularLocation>
        <location evidence="1">Membrane</location>
        <topology evidence="1">Multi-pass membrane protein</topology>
    </subcellularLocation>
</comment>
<dbReference type="Gene3D" id="1.25.40.10">
    <property type="entry name" value="Tetratricopeptide repeat domain"/>
    <property type="match status" value="1"/>
</dbReference>
<feature type="transmembrane region" description="Helical" evidence="5">
    <location>
        <begin position="12"/>
        <end position="28"/>
    </location>
</feature>
<feature type="transmembrane region" description="Helical" evidence="5">
    <location>
        <begin position="116"/>
        <end position="138"/>
    </location>
</feature>
<name>A0A644X535_9ZZZZ</name>
<evidence type="ECO:0000256" key="4">
    <source>
        <dbReference type="ARBA" id="ARBA00023136"/>
    </source>
</evidence>
<dbReference type="EMBL" id="VSSQ01001758">
    <property type="protein sequence ID" value="MPM10918.1"/>
    <property type="molecule type" value="Genomic_DNA"/>
</dbReference>
<reference evidence="7" key="1">
    <citation type="submission" date="2019-08" db="EMBL/GenBank/DDBJ databases">
        <authorList>
            <person name="Kucharzyk K."/>
            <person name="Murdoch R.W."/>
            <person name="Higgins S."/>
            <person name="Loffler F."/>
        </authorList>
    </citation>
    <scope>NUCLEOTIDE SEQUENCE</scope>
</reference>
<dbReference type="InterPro" id="IPR008915">
    <property type="entry name" value="Peptidase_M50"/>
</dbReference>
<evidence type="ECO:0000256" key="1">
    <source>
        <dbReference type="ARBA" id="ARBA00004141"/>
    </source>
</evidence>
<keyword evidence="3 5" id="KW-1133">Transmembrane helix</keyword>
<protein>
    <recommendedName>
        <fullName evidence="6">Peptidase M50 domain-containing protein</fullName>
    </recommendedName>
</protein>
<accession>A0A644X535</accession>
<dbReference type="GO" id="GO:0016020">
    <property type="term" value="C:membrane"/>
    <property type="evidence" value="ECO:0007669"/>
    <property type="project" value="UniProtKB-SubCell"/>
</dbReference>
<evidence type="ECO:0000256" key="3">
    <source>
        <dbReference type="ARBA" id="ARBA00022989"/>
    </source>
</evidence>
<dbReference type="Pfam" id="PF02163">
    <property type="entry name" value="Peptidase_M50"/>
    <property type="match status" value="1"/>
</dbReference>
<feature type="transmembrane region" description="Helical" evidence="5">
    <location>
        <begin position="34"/>
        <end position="54"/>
    </location>
</feature>
<comment type="caution">
    <text evidence="7">The sequence shown here is derived from an EMBL/GenBank/DDBJ whole genome shotgun (WGS) entry which is preliminary data.</text>
</comment>
<keyword evidence="4 5" id="KW-0472">Membrane</keyword>
<feature type="transmembrane region" description="Helical" evidence="5">
    <location>
        <begin position="144"/>
        <end position="167"/>
    </location>
</feature>
<gene>
    <name evidence="7" type="ORF">SDC9_57255</name>
</gene>
<dbReference type="SUPFAM" id="SSF48452">
    <property type="entry name" value="TPR-like"/>
    <property type="match status" value="1"/>
</dbReference>
<evidence type="ECO:0000313" key="7">
    <source>
        <dbReference type="EMBL" id="MPM10918.1"/>
    </source>
</evidence>
<evidence type="ECO:0000256" key="2">
    <source>
        <dbReference type="ARBA" id="ARBA00022692"/>
    </source>
</evidence>
<keyword evidence="2 5" id="KW-0812">Transmembrane</keyword>
<dbReference type="InterPro" id="IPR011990">
    <property type="entry name" value="TPR-like_helical_dom_sf"/>
</dbReference>
<dbReference type="AlphaFoldDB" id="A0A644X535"/>
<proteinExistence type="predicted"/>
<organism evidence="7">
    <name type="scientific">bioreactor metagenome</name>
    <dbReference type="NCBI Taxonomy" id="1076179"/>
    <lineage>
        <taxon>unclassified sequences</taxon>
        <taxon>metagenomes</taxon>
        <taxon>ecological metagenomes</taxon>
    </lineage>
</organism>